<dbReference type="SUPFAM" id="SSF48452">
    <property type="entry name" value="TPR-like"/>
    <property type="match status" value="1"/>
</dbReference>
<dbReference type="InterPro" id="IPR027417">
    <property type="entry name" value="P-loop_NTPase"/>
</dbReference>
<evidence type="ECO:0000313" key="4">
    <source>
        <dbReference type="Proteomes" id="UP000325787"/>
    </source>
</evidence>
<protein>
    <submittedName>
        <fullName evidence="3">Tetratricopeptide repeat protein</fullName>
    </submittedName>
</protein>
<evidence type="ECO:0000256" key="1">
    <source>
        <dbReference type="PROSITE-ProRule" id="PRU00339"/>
    </source>
</evidence>
<dbReference type="Pfam" id="PF13424">
    <property type="entry name" value="TPR_12"/>
    <property type="match status" value="1"/>
</dbReference>
<name>A0A5Q0H081_SACSY</name>
<keyword evidence="4" id="KW-1185">Reference proteome</keyword>
<reference evidence="4" key="1">
    <citation type="journal article" date="2021" name="Curr. Microbiol.">
        <title>Complete genome of nocamycin-producing strain Saccharothrix syringae NRRL B-16468 reveals the biosynthetic potential for secondary metabolites.</title>
        <authorList>
            <person name="Mo X."/>
            <person name="Yang S."/>
        </authorList>
    </citation>
    <scope>NUCLEOTIDE SEQUENCE [LARGE SCALE GENOMIC DNA]</scope>
    <source>
        <strain evidence="4">ATCC 51364 / DSM 43886 / JCM 6844 / KCTC 9398 / NBRC 14523 / NRRL B-16468 / INA 2240</strain>
    </source>
</reference>
<dbReference type="Proteomes" id="UP000325787">
    <property type="component" value="Chromosome"/>
</dbReference>
<dbReference type="KEGG" id="ssyi:EKG83_17885"/>
<evidence type="ECO:0000313" key="3">
    <source>
        <dbReference type="EMBL" id="QFZ19072.1"/>
    </source>
</evidence>
<dbReference type="PROSITE" id="PS50005">
    <property type="entry name" value="TPR"/>
    <property type="match status" value="1"/>
</dbReference>
<dbReference type="PANTHER" id="PTHR47691:SF3">
    <property type="entry name" value="HTH-TYPE TRANSCRIPTIONAL REGULATOR RV0890C-RELATED"/>
    <property type="match status" value="1"/>
</dbReference>
<dbReference type="InterPro" id="IPR019734">
    <property type="entry name" value="TPR_rpt"/>
</dbReference>
<dbReference type="Gene3D" id="3.40.50.300">
    <property type="entry name" value="P-loop containing nucleotide triphosphate hydrolases"/>
    <property type="match status" value="1"/>
</dbReference>
<dbReference type="InterPro" id="IPR011990">
    <property type="entry name" value="TPR-like_helical_dom_sf"/>
</dbReference>
<sequence length="890" mass="96855">MVEPTQAVHRTIVVVDVEGFGDPRRTLPHQLGTRAGLYRVVADAVRAAGVPWEDCYHEDRGDGVFVLVPPGYAKAPLVEVLPGALVAALRAHNDAGPAAQRVRLRVAVHAGEVAFDGHGTTSTAVTTAFRLLDAPAVRAALADSPGLVVLVVSRWVFDEVVRHSAVLDPATFRPVAVSVKEVRDTAWIALPDHPHPADPAVLDRPAPADGDATAPRQLPAPPVPFVGREEHLADLDRVLTAADDGSAVLISALGGAGGIGKTWLALHWAHRNAHRFPDGQLFVDLRGFSPDGQPLHPAAAVRGFLDAFGVDPGRLPTDLDAQAALYRGLVAGKRVLVVLDNAATADQVVPLLPGTRTCTVLVTGRTTLSSLIDRYGARHLHLDVLTRDEARALLASRLGDRRVEDERAVTDELVELCGRHPLALAITARHAATRPQVPLAEVAAELRELGLDMLDDDDPAASLPAVLSWSRRHLADRQQEVFALLGVAPGPDIDLPAAASLTGLAEAHARRALRGLVDASLLDQHPHGRYAMHDLVRAYAATTAHDLPEPVRRAALARVVDHYLHTAFAAERLLTPHREPVRLDPPSPGAHPHPLPDVPTALSWLDTHHPHLLAAQHTAAAHHRHQAVWQLAWSLSTFHQWRGHRHDVLVVWQAAADAADHLPDPATRPHAHRLLGLAHAELGRHDQALDHLHRALALAEHHHDPGQQAPTHHALAWAWELHGDDRRALGYSRRALDLYRALDQPVWEANALNTVAWLAAHVGEFDTARDHCQDALALHRHHRYLIGEAHTLDTLGYIEHHTGHHRRAVGYYQQATALFRTLGDTASAAVALDYLGHPHAALGHHDRARAAWREALELYRRLGREADAERVQRQLDGLRGTVDDGADRTR</sequence>
<gene>
    <name evidence="3" type="ORF">EKG83_17885</name>
</gene>
<organism evidence="3 4">
    <name type="scientific">Saccharothrix syringae</name>
    <name type="common">Nocardiopsis syringae</name>
    <dbReference type="NCBI Taxonomy" id="103733"/>
    <lineage>
        <taxon>Bacteria</taxon>
        <taxon>Bacillati</taxon>
        <taxon>Actinomycetota</taxon>
        <taxon>Actinomycetes</taxon>
        <taxon>Pseudonocardiales</taxon>
        <taxon>Pseudonocardiaceae</taxon>
        <taxon>Saccharothrix</taxon>
    </lineage>
</organism>
<dbReference type="EMBL" id="CP034550">
    <property type="protein sequence ID" value="QFZ19072.1"/>
    <property type="molecule type" value="Genomic_DNA"/>
</dbReference>
<feature type="repeat" description="TPR" evidence="1">
    <location>
        <begin position="669"/>
        <end position="702"/>
    </location>
</feature>
<keyword evidence="1" id="KW-0802">TPR repeat</keyword>
<dbReference type="Gene3D" id="1.25.40.10">
    <property type="entry name" value="Tetratricopeptide repeat domain"/>
    <property type="match status" value="2"/>
</dbReference>
<dbReference type="SUPFAM" id="SSF52540">
    <property type="entry name" value="P-loop containing nucleoside triphosphate hydrolases"/>
    <property type="match status" value="1"/>
</dbReference>
<dbReference type="PRINTS" id="PR00364">
    <property type="entry name" value="DISEASERSIST"/>
</dbReference>
<dbReference type="AlphaFoldDB" id="A0A5Q0H081"/>
<dbReference type="GO" id="GO:0043531">
    <property type="term" value="F:ADP binding"/>
    <property type="evidence" value="ECO:0007669"/>
    <property type="project" value="InterPro"/>
</dbReference>
<accession>A0A5Q0H081</accession>
<evidence type="ECO:0000256" key="2">
    <source>
        <dbReference type="SAM" id="MobiDB-lite"/>
    </source>
</evidence>
<feature type="region of interest" description="Disordered" evidence="2">
    <location>
        <begin position="194"/>
        <end position="222"/>
    </location>
</feature>
<dbReference type="OrthoDB" id="581105at2"/>
<proteinExistence type="predicted"/>
<dbReference type="SMART" id="SM00028">
    <property type="entry name" value="TPR"/>
    <property type="match status" value="5"/>
</dbReference>
<dbReference type="PANTHER" id="PTHR47691">
    <property type="entry name" value="REGULATOR-RELATED"/>
    <property type="match status" value="1"/>
</dbReference>